<name>A0A4Y7XDP4_9GAMM</name>
<accession>A0A4Y7XDP4</accession>
<dbReference type="NCBIfam" id="TIGR02282">
    <property type="entry name" value="MltB"/>
    <property type="match status" value="1"/>
</dbReference>
<sequence length="345" mass="38899">MLFKNPLFENFSISLPLKDYRHSLLALMAGFASTVAGANDFLLDPAYANFRQKMINEYQFTGAEVDTAMNSAQRIDRILSIMTKPGESKEWYEYRSQFLVESTIGRGVRFKQQYGDALWRAEQQYGVPQSIILGILGVETGYGQNKGSFRTLDALSTLAFGYPRRADYFTDELAALLVLAREQHQPVESYVGSYAGALGYPQFMPSNIRKLGVDFNQDGRVDIINDPVDAIGSIAHYMATYGWQRNQPIGFRATYRGFNDSQVVAPDGQLDKTRPAGEFATLGLAPLNPAVKLDPLDMVNGIRLMEDFGPTYWIVYPNYITITRYNFSRNYATAVWQLGEEIINR</sequence>
<dbReference type="InterPro" id="IPR011757">
    <property type="entry name" value="Lytic_transglycosylase_MltB"/>
</dbReference>
<feature type="active site" evidence="1">
    <location>
        <position position="139"/>
    </location>
</feature>
<dbReference type="EMBL" id="SNTY01000015">
    <property type="protein sequence ID" value="TEU28675.1"/>
    <property type="molecule type" value="Genomic_DNA"/>
</dbReference>
<dbReference type="Proteomes" id="UP000297834">
    <property type="component" value="Unassembled WGS sequence"/>
</dbReference>
<dbReference type="InterPro" id="IPR043426">
    <property type="entry name" value="MltB-like"/>
</dbReference>
<dbReference type="Gene3D" id="1.10.530.10">
    <property type="match status" value="1"/>
</dbReference>
<dbReference type="GO" id="GO:0009253">
    <property type="term" value="P:peptidoglycan catabolic process"/>
    <property type="evidence" value="ECO:0007669"/>
    <property type="project" value="TreeGrafter"/>
</dbReference>
<dbReference type="SUPFAM" id="SSF53955">
    <property type="entry name" value="Lysozyme-like"/>
    <property type="match status" value="1"/>
</dbReference>
<gene>
    <name evidence="3" type="primary">mltB</name>
    <name evidence="3" type="ORF">E2B99_05220</name>
</gene>
<reference evidence="3 4" key="1">
    <citation type="submission" date="2019-03" db="EMBL/GenBank/DDBJ databases">
        <title>Alkanindiges illinoisensis: a potential pathogenic isolated from ascites of a gastric cancer patient with abdominal metastasis.</title>
        <authorList>
            <person name="Hu X."/>
            <person name="Yang B."/>
            <person name="Yan X."/>
            <person name="Lin L."/>
            <person name="Zhao H."/>
            <person name="Zhou F."/>
            <person name="Su B."/>
            <person name="Chen J."/>
            <person name="Rui Y."/>
            <person name="Wang Q."/>
            <person name="Zheng L."/>
        </authorList>
    </citation>
    <scope>NUCLEOTIDE SEQUENCE [LARGE SCALE GENOMIC DNA]</scope>
    <source>
        <strain evidence="3 4">NFYY 23406</strain>
    </source>
</reference>
<feature type="domain" description="Transglycosylase SLT" evidence="2">
    <location>
        <begin position="45"/>
        <end position="339"/>
    </location>
</feature>
<organism evidence="3 4">
    <name type="scientific">Alkanindiges illinoisensis</name>
    <dbReference type="NCBI Taxonomy" id="197183"/>
    <lineage>
        <taxon>Bacteria</taxon>
        <taxon>Pseudomonadati</taxon>
        <taxon>Pseudomonadota</taxon>
        <taxon>Gammaproteobacteria</taxon>
        <taxon>Moraxellales</taxon>
        <taxon>Moraxellaceae</taxon>
        <taxon>Alkanindiges</taxon>
    </lineage>
</organism>
<dbReference type="AlphaFoldDB" id="A0A4Y7XDP4"/>
<protein>
    <submittedName>
        <fullName evidence="3">Lytic murein transglycosylase B</fullName>
    </submittedName>
</protein>
<comment type="caution">
    <text evidence="3">The sequence shown here is derived from an EMBL/GenBank/DDBJ whole genome shotgun (WGS) entry which is preliminary data.</text>
</comment>
<dbReference type="Gene3D" id="1.10.8.350">
    <property type="entry name" value="Bacterial muramidase"/>
    <property type="match status" value="1"/>
</dbReference>
<dbReference type="STRING" id="1120977.GCA_000619845_01098"/>
<dbReference type="FunFam" id="1.10.8.350:FF:000001">
    <property type="entry name" value="Lytic murein transglycosylase B"/>
    <property type="match status" value="1"/>
</dbReference>
<dbReference type="OrthoDB" id="9772911at2"/>
<dbReference type="InterPro" id="IPR023346">
    <property type="entry name" value="Lysozyme-like_dom_sf"/>
</dbReference>
<evidence type="ECO:0000256" key="1">
    <source>
        <dbReference type="PIRSR" id="PIRSR611757-1"/>
    </source>
</evidence>
<dbReference type="GO" id="GO:0008933">
    <property type="term" value="F:peptidoglycan lytic transglycosylase activity"/>
    <property type="evidence" value="ECO:0007669"/>
    <property type="project" value="TreeGrafter"/>
</dbReference>
<evidence type="ECO:0000313" key="4">
    <source>
        <dbReference type="Proteomes" id="UP000297834"/>
    </source>
</evidence>
<evidence type="ECO:0000259" key="2">
    <source>
        <dbReference type="Pfam" id="PF13406"/>
    </source>
</evidence>
<dbReference type="Pfam" id="PF13406">
    <property type="entry name" value="SLT_2"/>
    <property type="match status" value="1"/>
</dbReference>
<evidence type="ECO:0000313" key="3">
    <source>
        <dbReference type="EMBL" id="TEU28675.1"/>
    </source>
</evidence>
<dbReference type="PANTHER" id="PTHR30163">
    <property type="entry name" value="MEMBRANE-BOUND LYTIC MUREIN TRANSGLYCOSYLASE B"/>
    <property type="match status" value="1"/>
</dbReference>
<dbReference type="CDD" id="cd13399">
    <property type="entry name" value="Slt35-like"/>
    <property type="match status" value="1"/>
</dbReference>
<proteinExistence type="predicted"/>
<keyword evidence="4" id="KW-1185">Reference proteome</keyword>
<dbReference type="InterPro" id="IPR031304">
    <property type="entry name" value="SLT_2"/>
</dbReference>
<dbReference type="PANTHER" id="PTHR30163:SF9">
    <property type="entry name" value="MEMBRANE-BOUND LYTIC MUREIN TRANSGLYCOSYLASE B"/>
    <property type="match status" value="1"/>
</dbReference>